<proteinExistence type="predicted"/>
<dbReference type="Pfam" id="PF11958">
    <property type="entry name" value="DUF3472"/>
    <property type="match status" value="1"/>
</dbReference>
<dbReference type="STRING" id="117157.SAMN04489717_3341"/>
<dbReference type="InterPro" id="IPR021862">
    <property type="entry name" value="DUF3472"/>
</dbReference>
<keyword evidence="2" id="KW-1185">Reference proteome</keyword>
<name>A0A1H1TUB1_9ACTN</name>
<sequence length="635" mass="66632">MTGAGRLARLVIAAGLAVGVVTAGLAGGGPASASPGDSLAGIRNNVSITDAATHQRGQLDSAGRSLRASAMDAAGYGPGADVSVDGIDFTMPDVAPGEPDNFSPIPAETTIGVSGRGNAIAFLGTAGGFSGLDLTVHYTDHTSERLWVGMPAYTDTAADPLDLSTIATTVAGRNTTAAPDVDLGTDYAVFMVGVNIDSTKTVRSLTMAGIGSVHLYDLEVTTVEEPFAVDSVLGRTPQPEDDGVPCDPRVEGKEACGPFNYWENADPSTHLRYFPASGVVPEGATAFYNEITVQSSVPSTYFMTNGYSGGYYGIQELDDGSKIAIFSIFGPNRGTVPDDRLTSKVLYRIGYGDFVIHGEYAGGPSIRIPFDWEVGKTYATMITNQPDTTPGNHAQIVTAWLNTEPVGRPPNWLKLMTVKTERPSATPLQMTGLYSFLEDFLRDGSFTEGRVRQAAYGNAAIYHARGGWRPLNRIGFTGQLSGKYTIQNDAYPLPGEPCAITEKITGGDIPFADARSGYGTIWDTTRCDQPRKLPAASLAPLDIRAPIQQATTFLDVEASVIGGQLSVSTELLADDEPVRVRVDGTTVSADDLVASSTGTLDTQITLPGPLAPGDHTVGVSGRSSNLAGSATVTVK</sequence>
<dbReference type="AlphaFoldDB" id="A0A1H1TUB1"/>
<protein>
    <submittedName>
        <fullName evidence="1">Uncharacterized protein</fullName>
    </submittedName>
</protein>
<reference evidence="1 2" key="1">
    <citation type="submission" date="2016-10" db="EMBL/GenBank/DDBJ databases">
        <authorList>
            <person name="de Groot N.N."/>
        </authorList>
    </citation>
    <scope>NUCLEOTIDE SEQUENCE [LARGE SCALE GENOMIC DNA]</scope>
    <source>
        <strain evidence="1 2">DSM 22024</strain>
    </source>
</reference>
<accession>A0A1H1TUB1</accession>
<dbReference type="EMBL" id="LT629732">
    <property type="protein sequence ID" value="SDS63787.1"/>
    <property type="molecule type" value="Genomic_DNA"/>
</dbReference>
<gene>
    <name evidence="1" type="ORF">SAMN04489717_3341</name>
</gene>
<evidence type="ECO:0000313" key="2">
    <source>
        <dbReference type="Proteomes" id="UP000198983"/>
    </source>
</evidence>
<dbReference type="RefSeq" id="WP_172804968.1">
    <property type="nucleotide sequence ID" value="NZ_LT629732.1"/>
</dbReference>
<dbReference type="Proteomes" id="UP000198983">
    <property type="component" value="Chromosome I"/>
</dbReference>
<evidence type="ECO:0000313" key="1">
    <source>
        <dbReference type="EMBL" id="SDS63787.1"/>
    </source>
</evidence>
<organism evidence="1 2">
    <name type="scientific">Actinopolymorpha singaporensis</name>
    <dbReference type="NCBI Taxonomy" id="117157"/>
    <lineage>
        <taxon>Bacteria</taxon>
        <taxon>Bacillati</taxon>
        <taxon>Actinomycetota</taxon>
        <taxon>Actinomycetes</taxon>
        <taxon>Propionibacteriales</taxon>
        <taxon>Actinopolymorphaceae</taxon>
        <taxon>Actinopolymorpha</taxon>
    </lineage>
</organism>